<dbReference type="GO" id="GO:0005546">
    <property type="term" value="F:phosphatidylinositol-4,5-bisphosphate binding"/>
    <property type="evidence" value="ECO:0007669"/>
    <property type="project" value="TreeGrafter"/>
</dbReference>
<dbReference type="EMBL" id="JAUIZM010000001">
    <property type="protein sequence ID" value="KAK1403120.1"/>
    <property type="molecule type" value="Genomic_DNA"/>
</dbReference>
<organism evidence="11 12">
    <name type="scientific">Heracleum sosnowskyi</name>
    <dbReference type="NCBI Taxonomy" id="360622"/>
    <lineage>
        <taxon>Eukaryota</taxon>
        <taxon>Viridiplantae</taxon>
        <taxon>Streptophyta</taxon>
        <taxon>Embryophyta</taxon>
        <taxon>Tracheophyta</taxon>
        <taxon>Spermatophyta</taxon>
        <taxon>Magnoliopsida</taxon>
        <taxon>eudicotyledons</taxon>
        <taxon>Gunneridae</taxon>
        <taxon>Pentapetalae</taxon>
        <taxon>asterids</taxon>
        <taxon>campanulids</taxon>
        <taxon>Apiales</taxon>
        <taxon>Apiaceae</taxon>
        <taxon>Apioideae</taxon>
        <taxon>apioid superclade</taxon>
        <taxon>Tordylieae</taxon>
        <taxon>Tordyliinae</taxon>
        <taxon>Heracleum</taxon>
    </lineage>
</organism>
<dbReference type="GO" id="GO:0072583">
    <property type="term" value="P:clathrin-dependent endocytosis"/>
    <property type="evidence" value="ECO:0007669"/>
    <property type="project" value="InterPro"/>
</dbReference>
<dbReference type="GO" id="GO:0032050">
    <property type="term" value="F:clathrin heavy chain binding"/>
    <property type="evidence" value="ECO:0007669"/>
    <property type="project" value="TreeGrafter"/>
</dbReference>
<dbReference type="GO" id="GO:0048268">
    <property type="term" value="P:clathrin coat assembly"/>
    <property type="evidence" value="ECO:0007669"/>
    <property type="project" value="InterPro"/>
</dbReference>
<dbReference type="GO" id="GO:0000149">
    <property type="term" value="F:SNARE binding"/>
    <property type="evidence" value="ECO:0007669"/>
    <property type="project" value="TreeGrafter"/>
</dbReference>
<evidence type="ECO:0000256" key="1">
    <source>
        <dbReference type="ARBA" id="ARBA00004132"/>
    </source>
</evidence>
<gene>
    <name evidence="11" type="ORF">POM88_002725</name>
</gene>
<dbReference type="GO" id="GO:0030136">
    <property type="term" value="C:clathrin-coated vesicle"/>
    <property type="evidence" value="ECO:0007669"/>
    <property type="project" value="UniProtKB-SubCell"/>
</dbReference>
<dbReference type="PROSITE" id="PS50942">
    <property type="entry name" value="ENTH"/>
    <property type="match status" value="1"/>
</dbReference>
<evidence type="ECO:0000256" key="7">
    <source>
        <dbReference type="ARBA" id="ARBA00023176"/>
    </source>
</evidence>
<dbReference type="InterPro" id="IPR014712">
    <property type="entry name" value="ANTH_dom_sf"/>
</dbReference>
<dbReference type="GO" id="GO:0005794">
    <property type="term" value="C:Golgi apparatus"/>
    <property type="evidence" value="ECO:0007669"/>
    <property type="project" value="UniProtKB-SubCell"/>
</dbReference>
<comment type="subcellular location">
    <subcellularLocation>
        <location evidence="1">Cytoplasmic vesicle</location>
        <location evidence="1">Clathrin-coated vesicle</location>
    </subcellularLocation>
    <subcellularLocation>
        <location evidence="2">Golgi apparatus</location>
    </subcellularLocation>
    <subcellularLocation>
        <location evidence="3">Membrane</location>
        <location evidence="3">Clathrin-coated pit</location>
    </subcellularLocation>
</comment>
<dbReference type="Gene3D" id="1.25.40.90">
    <property type="match status" value="1"/>
</dbReference>
<evidence type="ECO:0000259" key="10">
    <source>
        <dbReference type="PROSITE" id="PS50942"/>
    </source>
</evidence>
<keyword evidence="7" id="KW-0168">Coated pit</keyword>
<dbReference type="InterPro" id="IPR045192">
    <property type="entry name" value="AP180-like"/>
</dbReference>
<proteinExistence type="predicted"/>
<comment type="caution">
    <text evidence="11">The sequence shown here is derived from an EMBL/GenBank/DDBJ whole genome shotgun (WGS) entry which is preliminary data.</text>
</comment>
<evidence type="ECO:0000313" key="12">
    <source>
        <dbReference type="Proteomes" id="UP001237642"/>
    </source>
</evidence>
<evidence type="ECO:0000256" key="9">
    <source>
        <dbReference type="SAM" id="MobiDB-lite"/>
    </source>
</evidence>
<dbReference type="InterPro" id="IPR013809">
    <property type="entry name" value="ENTH"/>
</dbReference>
<feature type="compositionally biased region" description="Polar residues" evidence="9">
    <location>
        <begin position="344"/>
        <end position="355"/>
    </location>
</feature>
<evidence type="ECO:0000256" key="6">
    <source>
        <dbReference type="ARBA" id="ARBA00023136"/>
    </source>
</evidence>
<name>A0AAD8JJ09_9APIA</name>
<dbReference type="PANTHER" id="PTHR22951">
    <property type="entry name" value="CLATHRIN ASSEMBLY PROTEIN"/>
    <property type="match status" value="1"/>
</dbReference>
<dbReference type="FunFam" id="1.20.58.150:FF:000005">
    <property type="entry name" value="putative clathrin assembly protein At2g25430"/>
    <property type="match status" value="1"/>
</dbReference>
<dbReference type="GO" id="GO:0005905">
    <property type="term" value="C:clathrin-coated pit"/>
    <property type="evidence" value="ECO:0007669"/>
    <property type="project" value="UniProtKB-SubCell"/>
</dbReference>
<keyword evidence="4" id="KW-0254">Endocytosis</keyword>
<dbReference type="InterPro" id="IPR008942">
    <property type="entry name" value="ENTH_VHS"/>
</dbReference>
<evidence type="ECO:0000256" key="8">
    <source>
        <dbReference type="ARBA" id="ARBA00023329"/>
    </source>
</evidence>
<evidence type="ECO:0000256" key="5">
    <source>
        <dbReference type="ARBA" id="ARBA00023034"/>
    </source>
</evidence>
<protein>
    <submittedName>
        <fullName evidence="11">Clathrin assembly protein</fullName>
    </submittedName>
</protein>
<dbReference type="InterPro" id="IPR048050">
    <property type="entry name" value="ANTH_N_plant"/>
</dbReference>
<dbReference type="PANTHER" id="PTHR22951:SF97">
    <property type="entry name" value="ENTH DOMAIN-CONTAINING PROTEIN"/>
    <property type="match status" value="1"/>
</dbReference>
<keyword evidence="8" id="KW-0968">Cytoplasmic vesicle</keyword>
<feature type="domain" description="ENTH" evidence="10">
    <location>
        <begin position="29"/>
        <end position="165"/>
    </location>
</feature>
<keyword evidence="5" id="KW-0333">Golgi apparatus</keyword>
<keyword evidence="6" id="KW-0472">Membrane</keyword>
<reference evidence="11" key="2">
    <citation type="submission" date="2023-05" db="EMBL/GenBank/DDBJ databases">
        <authorList>
            <person name="Schelkunov M.I."/>
        </authorList>
    </citation>
    <scope>NUCLEOTIDE SEQUENCE</scope>
    <source>
        <strain evidence="11">Hsosn_3</strain>
        <tissue evidence="11">Leaf</tissue>
    </source>
</reference>
<dbReference type="InterPro" id="IPR011417">
    <property type="entry name" value="ANTH_dom"/>
</dbReference>
<feature type="compositionally biased region" description="Polar residues" evidence="9">
    <location>
        <begin position="314"/>
        <end position="330"/>
    </location>
</feature>
<dbReference type="SUPFAM" id="SSF48464">
    <property type="entry name" value="ENTH/VHS domain"/>
    <property type="match status" value="1"/>
</dbReference>
<dbReference type="SUPFAM" id="SSF89009">
    <property type="entry name" value="GAT-like domain"/>
    <property type="match status" value="1"/>
</dbReference>
<dbReference type="SMART" id="SM00273">
    <property type="entry name" value="ENTH"/>
    <property type="match status" value="1"/>
</dbReference>
<reference evidence="11" key="1">
    <citation type="submission" date="2023-02" db="EMBL/GenBank/DDBJ databases">
        <title>Genome of toxic invasive species Heracleum sosnowskyi carries increased number of genes despite the absence of recent whole-genome duplications.</title>
        <authorList>
            <person name="Schelkunov M."/>
            <person name="Shtratnikova V."/>
            <person name="Makarenko M."/>
            <person name="Klepikova A."/>
            <person name="Omelchenko D."/>
            <person name="Novikova G."/>
            <person name="Obukhova E."/>
            <person name="Bogdanov V."/>
            <person name="Penin A."/>
            <person name="Logacheva M."/>
        </authorList>
    </citation>
    <scope>NUCLEOTIDE SEQUENCE</scope>
    <source>
        <strain evidence="11">Hsosn_3</strain>
        <tissue evidence="11">Leaf</tissue>
    </source>
</reference>
<dbReference type="CDD" id="cd03564">
    <property type="entry name" value="ANTH_N"/>
    <property type="match status" value="1"/>
</dbReference>
<evidence type="ECO:0000256" key="4">
    <source>
        <dbReference type="ARBA" id="ARBA00022583"/>
    </source>
</evidence>
<dbReference type="Proteomes" id="UP001237642">
    <property type="component" value="Unassembled WGS sequence"/>
</dbReference>
<dbReference type="AlphaFoldDB" id="A0AAD8JJ09"/>
<evidence type="ECO:0000256" key="2">
    <source>
        <dbReference type="ARBA" id="ARBA00004555"/>
    </source>
</evidence>
<sequence length="519" mass="57737">MAAGNNGSHHYRKTLYGALKDSTKVGLAKVNSENKDLDIAVVKATNHFEVPPKEKHVRTIFEALSRPKSSFAYCMHALAKRLAKTSTWTVALKTLIIIHRALREMVPPIHQELVSYNQSRVLVLNMSHFKDESTPDAWYYSSWVRCYALYLEERLESFRIMNYDVVKDNRRIKQLGIPDLLVQLSALQELLFRLLSCQPDGVIKHNSLIQYTLSTVAAESVQIYAAINAGNFKLADKFFEMQRQEAVRALEIYRKATAQAEDLSEFYKICRGLEFGLCQNYIRIDHPPASFLKAMTEYVKEAPQSSVLPRKGNSDGSSTPSRDTASSTPDFRTPLPRSFHRSDGTSTPPRNSASSEPDPRTPSRNSASSEPDPRTPDRYSASSAADFRTPLPPSFYRLCESDDVDDTTLTSASTFSFPAVQEQGGHGGKKSPTSEVANLVDLDNCTQESSKMNDGSALVPEIPNSDYLSSSFTFSSPSSHSPSHEHELVATPRTSGVSVDGSEVVLTSSVFRNLVLYRL</sequence>
<dbReference type="Pfam" id="PF07651">
    <property type="entry name" value="ANTH"/>
    <property type="match status" value="1"/>
</dbReference>
<evidence type="ECO:0000256" key="3">
    <source>
        <dbReference type="ARBA" id="ARBA00004600"/>
    </source>
</evidence>
<dbReference type="Gene3D" id="1.20.58.150">
    <property type="entry name" value="ANTH domain"/>
    <property type="match status" value="1"/>
</dbReference>
<keyword evidence="12" id="KW-1185">Reference proteome</keyword>
<dbReference type="GO" id="GO:0006900">
    <property type="term" value="P:vesicle budding from membrane"/>
    <property type="evidence" value="ECO:0007669"/>
    <property type="project" value="TreeGrafter"/>
</dbReference>
<dbReference type="GO" id="GO:0005545">
    <property type="term" value="F:1-phosphatidylinositol binding"/>
    <property type="evidence" value="ECO:0007669"/>
    <property type="project" value="InterPro"/>
</dbReference>
<accession>A0AAD8JJ09</accession>
<evidence type="ECO:0000313" key="11">
    <source>
        <dbReference type="EMBL" id="KAK1403120.1"/>
    </source>
</evidence>
<feature type="region of interest" description="Disordered" evidence="9">
    <location>
        <begin position="302"/>
        <end position="392"/>
    </location>
</feature>